<feature type="region of interest" description="Disordered" evidence="1">
    <location>
        <begin position="163"/>
        <end position="217"/>
    </location>
</feature>
<name>A0A9N9CB17_9GLOM</name>
<sequence length="217" mass="25068">MDWFDELQQLLNAAASITYQPMQQEYVDSSSLYGDVLINSQQYYQLSLNPSQLPTNVYVFTSGDLPTYPILQSTNEQQMAAYIDNSIQQQNDTLSTRQNLLTHRQQRWLSQHPYSRQREVQTPNKFFTPPMQSEHQLDRQNSVQNMLGVFPIEQSESEYVQSQVYPPTGNPSMSQSQGDIHQVSQPQNNFHQLGNGFPDKPSQMETDERSLQSQKLE</sequence>
<organism evidence="2 3">
    <name type="scientific">Paraglomus brasilianum</name>
    <dbReference type="NCBI Taxonomy" id="144538"/>
    <lineage>
        <taxon>Eukaryota</taxon>
        <taxon>Fungi</taxon>
        <taxon>Fungi incertae sedis</taxon>
        <taxon>Mucoromycota</taxon>
        <taxon>Glomeromycotina</taxon>
        <taxon>Glomeromycetes</taxon>
        <taxon>Paraglomerales</taxon>
        <taxon>Paraglomeraceae</taxon>
        <taxon>Paraglomus</taxon>
    </lineage>
</organism>
<comment type="caution">
    <text evidence="2">The sequence shown here is derived from an EMBL/GenBank/DDBJ whole genome shotgun (WGS) entry which is preliminary data.</text>
</comment>
<dbReference type="AlphaFoldDB" id="A0A9N9CB17"/>
<evidence type="ECO:0000313" key="2">
    <source>
        <dbReference type="EMBL" id="CAG8596982.1"/>
    </source>
</evidence>
<feature type="compositionally biased region" description="Basic and acidic residues" evidence="1">
    <location>
        <begin position="206"/>
        <end position="217"/>
    </location>
</feature>
<feature type="compositionally biased region" description="Polar residues" evidence="1">
    <location>
        <begin position="163"/>
        <end position="192"/>
    </location>
</feature>
<keyword evidence="3" id="KW-1185">Reference proteome</keyword>
<dbReference type="Proteomes" id="UP000789739">
    <property type="component" value="Unassembled WGS sequence"/>
</dbReference>
<proteinExistence type="predicted"/>
<evidence type="ECO:0000313" key="3">
    <source>
        <dbReference type="Proteomes" id="UP000789739"/>
    </source>
</evidence>
<protein>
    <submittedName>
        <fullName evidence="2">5907_t:CDS:1</fullName>
    </submittedName>
</protein>
<accession>A0A9N9CB17</accession>
<reference evidence="2" key="1">
    <citation type="submission" date="2021-06" db="EMBL/GenBank/DDBJ databases">
        <authorList>
            <person name="Kallberg Y."/>
            <person name="Tangrot J."/>
            <person name="Rosling A."/>
        </authorList>
    </citation>
    <scope>NUCLEOTIDE SEQUENCE</scope>
    <source>
        <strain evidence="2">BR232B</strain>
    </source>
</reference>
<dbReference type="EMBL" id="CAJVPI010001139">
    <property type="protein sequence ID" value="CAG8596982.1"/>
    <property type="molecule type" value="Genomic_DNA"/>
</dbReference>
<evidence type="ECO:0000256" key="1">
    <source>
        <dbReference type="SAM" id="MobiDB-lite"/>
    </source>
</evidence>
<gene>
    <name evidence="2" type="ORF">PBRASI_LOCUS7434</name>
</gene>
<dbReference type="OrthoDB" id="10494550at2759"/>